<dbReference type="GO" id="GO:0008579">
    <property type="term" value="F:JUN kinase phosphatase activity"/>
    <property type="evidence" value="ECO:0007669"/>
    <property type="project" value="TreeGrafter"/>
</dbReference>
<evidence type="ECO:0000313" key="5">
    <source>
        <dbReference type="Proteomes" id="UP000037460"/>
    </source>
</evidence>
<protein>
    <submittedName>
        <fullName evidence="4">Mapk phosphatase 2</fullName>
    </submittedName>
</protein>
<dbReference type="GO" id="GO:0005737">
    <property type="term" value="C:cytoplasm"/>
    <property type="evidence" value="ECO:0007669"/>
    <property type="project" value="TreeGrafter"/>
</dbReference>
<sequence length="296" mass="31331">MGGSGSKKPPPKPGAGKQDRPWRKSAAAIKEEKAKSAAILGAAGGVNQGALRMAIAAQELLDRGCLTDASQAAAAQAATTTMLQVATNARPAAEVDAARAALGGAFRAAGQADALARLDSSDDADGRNKLQLLHEVMPRLWVGGWAALNNECEALRSRKVTHVLSVHSADQGRRLPSFIQSHLYKRVDDTEEAAEVLASHFEEMTQFIEQARSGGGVVFVHCGAGISRAPSTAVAYLVWKFRMRAVDAIALVRAKRHNVRPNPGFVRQLKLWEHKVLATTPVEAGAVAQGAPPNES</sequence>
<dbReference type="PROSITE" id="PS50056">
    <property type="entry name" value="TYR_PHOSPHATASE_2"/>
    <property type="match status" value="1"/>
</dbReference>
<dbReference type="OrthoDB" id="10252009at2759"/>
<reference evidence="5" key="1">
    <citation type="journal article" date="2015" name="PLoS Genet.">
        <title>Genome Sequence and Transcriptome Analyses of Chrysochromulina tobin: Metabolic Tools for Enhanced Algal Fitness in the Prominent Order Prymnesiales (Haptophyceae).</title>
        <authorList>
            <person name="Hovde B.T."/>
            <person name="Deodato C.R."/>
            <person name="Hunsperger H.M."/>
            <person name="Ryken S.A."/>
            <person name="Yost W."/>
            <person name="Jha R.K."/>
            <person name="Patterson J."/>
            <person name="Monnat R.J. Jr."/>
            <person name="Barlow S.B."/>
            <person name="Starkenburg S.R."/>
            <person name="Cattolico R.A."/>
        </authorList>
    </citation>
    <scope>NUCLEOTIDE SEQUENCE</scope>
    <source>
        <strain evidence="5">CCMP291</strain>
    </source>
</reference>
<organism evidence="4 5">
    <name type="scientific">Chrysochromulina tobinii</name>
    <dbReference type="NCBI Taxonomy" id="1460289"/>
    <lineage>
        <taxon>Eukaryota</taxon>
        <taxon>Haptista</taxon>
        <taxon>Haptophyta</taxon>
        <taxon>Prymnesiophyceae</taxon>
        <taxon>Prymnesiales</taxon>
        <taxon>Chrysochromulinaceae</taxon>
        <taxon>Chrysochromulina</taxon>
    </lineage>
</organism>
<dbReference type="InterPro" id="IPR029021">
    <property type="entry name" value="Prot-tyrosine_phosphatase-like"/>
</dbReference>
<dbReference type="PANTHER" id="PTHR46377">
    <property type="entry name" value="DUAL SPECIFICITY PROTEIN PHOSPHATASE 19"/>
    <property type="match status" value="1"/>
</dbReference>
<accession>A0A0M0JW50</accession>
<dbReference type="Pfam" id="PF00782">
    <property type="entry name" value="DSPc"/>
    <property type="match status" value="1"/>
</dbReference>
<dbReference type="PANTHER" id="PTHR46377:SF1">
    <property type="entry name" value="DUAL SPECIFICITY PROTEIN PHOSPHATASE 19"/>
    <property type="match status" value="1"/>
</dbReference>
<comment type="caution">
    <text evidence="4">The sequence shown here is derived from an EMBL/GenBank/DDBJ whole genome shotgun (WGS) entry which is preliminary data.</text>
</comment>
<name>A0A0M0JW50_9EUKA</name>
<dbReference type="Proteomes" id="UP000037460">
    <property type="component" value="Unassembled WGS sequence"/>
</dbReference>
<proteinExistence type="predicted"/>
<evidence type="ECO:0000313" key="4">
    <source>
        <dbReference type="EMBL" id="KOO30804.1"/>
    </source>
</evidence>
<gene>
    <name evidence="4" type="ORF">Ctob_002399</name>
</gene>
<dbReference type="AlphaFoldDB" id="A0A0M0JW50"/>
<dbReference type="EMBL" id="JWZX01002158">
    <property type="protein sequence ID" value="KOO30804.1"/>
    <property type="molecule type" value="Genomic_DNA"/>
</dbReference>
<dbReference type="CDD" id="cd14498">
    <property type="entry name" value="DSP"/>
    <property type="match status" value="1"/>
</dbReference>
<dbReference type="InterPro" id="IPR000340">
    <property type="entry name" value="Dual-sp_phosphatase_cat-dom"/>
</dbReference>
<dbReference type="Gene3D" id="3.90.190.10">
    <property type="entry name" value="Protein tyrosine phosphatase superfamily"/>
    <property type="match status" value="1"/>
</dbReference>
<dbReference type="InterPro" id="IPR020422">
    <property type="entry name" value="TYR_PHOSPHATASE_DUAL_dom"/>
</dbReference>
<keyword evidence="5" id="KW-1185">Reference proteome</keyword>
<feature type="domain" description="Tyrosine-protein phosphatase" evidence="2">
    <location>
        <begin position="131"/>
        <end position="278"/>
    </location>
</feature>
<dbReference type="SMART" id="SM00195">
    <property type="entry name" value="DSPc"/>
    <property type="match status" value="1"/>
</dbReference>
<feature type="domain" description="Tyrosine specific protein phosphatases" evidence="3">
    <location>
        <begin position="199"/>
        <end position="259"/>
    </location>
</feature>
<evidence type="ECO:0000259" key="2">
    <source>
        <dbReference type="PROSITE" id="PS50054"/>
    </source>
</evidence>
<dbReference type="InterPro" id="IPR000387">
    <property type="entry name" value="Tyr_Pase_dom"/>
</dbReference>
<feature type="region of interest" description="Disordered" evidence="1">
    <location>
        <begin position="1"/>
        <end position="29"/>
    </location>
</feature>
<dbReference type="SUPFAM" id="SSF52799">
    <property type="entry name" value="(Phosphotyrosine protein) phosphatases II"/>
    <property type="match status" value="1"/>
</dbReference>
<evidence type="ECO:0000256" key="1">
    <source>
        <dbReference type="SAM" id="MobiDB-lite"/>
    </source>
</evidence>
<dbReference type="PROSITE" id="PS50054">
    <property type="entry name" value="TYR_PHOSPHATASE_DUAL"/>
    <property type="match status" value="1"/>
</dbReference>
<evidence type="ECO:0000259" key="3">
    <source>
        <dbReference type="PROSITE" id="PS50056"/>
    </source>
</evidence>